<evidence type="ECO:0000256" key="5">
    <source>
        <dbReference type="ARBA" id="ARBA00023136"/>
    </source>
</evidence>
<sequence>MDLNSFSLLALWSATALYALALIAFALDLGRRSAEVREAAHAVDSAAAASAQSEATAQAGGGVAVKTRPAKPRSTEPAVRAQRSPSLRSAMALMVMGFLLHVAADVTRGIAAERVPWANLYEFVMTGTMLVVAVFLVVNIKVDLRYLGTFISLLVVSLLCMGTINFYVEVAPLPPALQSAWLVIHVFLATTAMGFLALGCALSVLQLIQARTEARRASLGELKLKFMATFPSAQRLENLAYRTIIVGFVLWTFTLIAGSIWAEAAWGRYWGWDTKEVWTFIVWVIYAGFVHARATKGWRGGRAAWLAIIGFATVIFNFTVVNIFFNGLHSYSGL</sequence>
<protein>
    <submittedName>
        <fullName evidence="9">C-type cytochrome biogenesis protein CcsB</fullName>
    </submittedName>
</protein>
<dbReference type="Pfam" id="PF01578">
    <property type="entry name" value="Cytochrom_C_asm"/>
    <property type="match status" value="1"/>
</dbReference>
<dbReference type="RefSeq" id="WP_166985432.1">
    <property type="nucleotide sequence ID" value="NZ_CP061169.1"/>
</dbReference>
<keyword evidence="4 7" id="KW-1133">Transmembrane helix</keyword>
<keyword evidence="3" id="KW-0201">Cytochrome c-type biogenesis</keyword>
<evidence type="ECO:0000256" key="1">
    <source>
        <dbReference type="ARBA" id="ARBA00004141"/>
    </source>
</evidence>
<evidence type="ECO:0000313" key="10">
    <source>
        <dbReference type="Proteomes" id="UP000662814"/>
    </source>
</evidence>
<dbReference type="PANTHER" id="PTHR30071">
    <property type="entry name" value="HEME EXPORTER PROTEIN C"/>
    <property type="match status" value="1"/>
</dbReference>
<accession>A0ABX6YJP7</accession>
<feature type="transmembrane region" description="Helical" evidence="7">
    <location>
        <begin position="123"/>
        <end position="140"/>
    </location>
</feature>
<feature type="region of interest" description="Disordered" evidence="6">
    <location>
        <begin position="59"/>
        <end position="83"/>
    </location>
</feature>
<comment type="subcellular location">
    <subcellularLocation>
        <location evidence="1">Membrane</location>
        <topology evidence="1">Multi-pass membrane protein</topology>
    </subcellularLocation>
</comment>
<dbReference type="NCBIfam" id="TIGR03144">
    <property type="entry name" value="cytochr_II_ccsB"/>
    <property type="match status" value="1"/>
</dbReference>
<keyword evidence="10" id="KW-1185">Reference proteome</keyword>
<evidence type="ECO:0000256" key="7">
    <source>
        <dbReference type="SAM" id="Phobius"/>
    </source>
</evidence>
<dbReference type="PANTHER" id="PTHR30071:SF1">
    <property type="entry name" value="CYTOCHROME B_B6 PROTEIN-RELATED"/>
    <property type="match status" value="1"/>
</dbReference>
<evidence type="ECO:0000256" key="6">
    <source>
        <dbReference type="SAM" id="MobiDB-lite"/>
    </source>
</evidence>
<dbReference type="InterPro" id="IPR002541">
    <property type="entry name" value="Cyt_c_assembly"/>
</dbReference>
<feature type="transmembrane region" description="Helical" evidence="7">
    <location>
        <begin position="6"/>
        <end position="27"/>
    </location>
</feature>
<evidence type="ECO:0000259" key="8">
    <source>
        <dbReference type="Pfam" id="PF01578"/>
    </source>
</evidence>
<proteinExistence type="predicted"/>
<feature type="transmembrane region" description="Helical" evidence="7">
    <location>
        <begin position="180"/>
        <end position="208"/>
    </location>
</feature>
<name>A0ABX6YJP7_9MICO</name>
<keyword evidence="5 7" id="KW-0472">Membrane</keyword>
<feature type="transmembrane region" description="Helical" evidence="7">
    <location>
        <begin position="239"/>
        <end position="262"/>
    </location>
</feature>
<evidence type="ECO:0000313" key="9">
    <source>
        <dbReference type="EMBL" id="QPZ38824.1"/>
    </source>
</evidence>
<feature type="transmembrane region" description="Helical" evidence="7">
    <location>
        <begin position="303"/>
        <end position="325"/>
    </location>
</feature>
<dbReference type="InterPro" id="IPR017562">
    <property type="entry name" value="Cyt_c_biogenesis_CcsA"/>
</dbReference>
<gene>
    <name evidence="9" type="primary">ccsB</name>
    <name evidence="9" type="ORF">HCR76_01575</name>
</gene>
<dbReference type="InterPro" id="IPR045062">
    <property type="entry name" value="Cyt_c_biogenesis_CcsA/CcmC"/>
</dbReference>
<keyword evidence="2 7" id="KW-0812">Transmembrane</keyword>
<feature type="domain" description="Cytochrome c assembly protein" evidence="8">
    <location>
        <begin position="117"/>
        <end position="329"/>
    </location>
</feature>
<reference evidence="9 10" key="1">
    <citation type="submission" date="2020-12" db="EMBL/GenBank/DDBJ databases">
        <title>Microbacterium sp. HY060.</title>
        <authorList>
            <person name="Zhou J."/>
        </authorList>
    </citation>
    <scope>NUCLEOTIDE SEQUENCE [LARGE SCALE GENOMIC DNA]</scope>
    <source>
        <strain evidence="9 10">HY60</strain>
    </source>
</reference>
<evidence type="ECO:0000256" key="3">
    <source>
        <dbReference type="ARBA" id="ARBA00022748"/>
    </source>
</evidence>
<dbReference type="Proteomes" id="UP000662814">
    <property type="component" value="Chromosome"/>
</dbReference>
<dbReference type="EMBL" id="CP061169">
    <property type="protein sequence ID" value="QPZ38824.1"/>
    <property type="molecule type" value="Genomic_DNA"/>
</dbReference>
<feature type="transmembrane region" description="Helical" evidence="7">
    <location>
        <begin position="147"/>
        <end position="168"/>
    </location>
</feature>
<organism evidence="9 10">
    <name type="scientific">Paramicrobacterium chengjingii</name>
    <dbReference type="NCBI Taxonomy" id="2769067"/>
    <lineage>
        <taxon>Bacteria</taxon>
        <taxon>Bacillati</taxon>
        <taxon>Actinomycetota</taxon>
        <taxon>Actinomycetes</taxon>
        <taxon>Micrococcales</taxon>
        <taxon>Microbacteriaceae</taxon>
        <taxon>Paramicrobacterium</taxon>
    </lineage>
</organism>
<feature type="transmembrane region" description="Helical" evidence="7">
    <location>
        <begin position="277"/>
        <end position="294"/>
    </location>
</feature>
<evidence type="ECO:0000256" key="2">
    <source>
        <dbReference type="ARBA" id="ARBA00022692"/>
    </source>
</evidence>
<evidence type="ECO:0000256" key="4">
    <source>
        <dbReference type="ARBA" id="ARBA00022989"/>
    </source>
</evidence>
<feature type="transmembrane region" description="Helical" evidence="7">
    <location>
        <begin position="90"/>
        <end position="111"/>
    </location>
</feature>